<keyword evidence="6" id="KW-0282">Flagellum</keyword>
<keyword evidence="3" id="KW-0963">Cytoplasm</keyword>
<dbReference type="PANTHER" id="PTHR34773">
    <property type="entry name" value="FLAGELLAR SECRETION CHAPERONE FLIS"/>
    <property type="match status" value="1"/>
</dbReference>
<keyword evidence="6" id="KW-0966">Cell projection</keyword>
<dbReference type="GO" id="GO:0044780">
    <property type="term" value="P:bacterial-type flagellum assembly"/>
    <property type="evidence" value="ECO:0007669"/>
    <property type="project" value="InterPro"/>
</dbReference>
<dbReference type="GO" id="GO:0071973">
    <property type="term" value="P:bacterial-type flagellum-dependent cell motility"/>
    <property type="evidence" value="ECO:0007669"/>
    <property type="project" value="TreeGrafter"/>
</dbReference>
<comment type="caution">
    <text evidence="6">The sequence shown here is derived from an EMBL/GenBank/DDBJ whole genome shotgun (WGS) entry which is preliminary data.</text>
</comment>
<dbReference type="Proteomes" id="UP000575068">
    <property type="component" value="Unassembled WGS sequence"/>
</dbReference>
<dbReference type="Gene3D" id="1.20.120.340">
    <property type="entry name" value="Flagellar protein FliS"/>
    <property type="match status" value="1"/>
</dbReference>
<name>A0A840HYM4_9SPHN</name>
<dbReference type="EMBL" id="JACHOV010000011">
    <property type="protein sequence ID" value="MBB4642484.1"/>
    <property type="molecule type" value="Genomic_DNA"/>
</dbReference>
<comment type="subcellular location">
    <subcellularLocation>
        <location evidence="1">Cytoplasm</location>
        <location evidence="1">Cytosol</location>
    </subcellularLocation>
</comment>
<gene>
    <name evidence="6" type="ORF">HNQ99_002815</name>
</gene>
<evidence type="ECO:0000256" key="3">
    <source>
        <dbReference type="ARBA" id="ARBA00022490"/>
    </source>
</evidence>
<dbReference type="AlphaFoldDB" id="A0A840HYM4"/>
<evidence type="ECO:0000256" key="4">
    <source>
        <dbReference type="ARBA" id="ARBA00022795"/>
    </source>
</evidence>
<dbReference type="Pfam" id="PF02561">
    <property type="entry name" value="FliS"/>
    <property type="match status" value="1"/>
</dbReference>
<dbReference type="GO" id="GO:0005829">
    <property type="term" value="C:cytosol"/>
    <property type="evidence" value="ECO:0007669"/>
    <property type="project" value="UniProtKB-SubCell"/>
</dbReference>
<accession>A0A840HYM4</accession>
<keyword evidence="5" id="KW-0143">Chaperone</keyword>
<keyword evidence="7" id="KW-1185">Reference proteome</keyword>
<proteinExistence type="inferred from homology"/>
<evidence type="ECO:0000256" key="5">
    <source>
        <dbReference type="ARBA" id="ARBA00023186"/>
    </source>
</evidence>
<keyword evidence="6" id="KW-0969">Cilium</keyword>
<dbReference type="RefSeq" id="WP_184476629.1">
    <property type="nucleotide sequence ID" value="NZ_JACHOV010000011.1"/>
</dbReference>
<protein>
    <submittedName>
        <fullName evidence="6">Flagellar protein FliS</fullName>
    </submittedName>
</protein>
<organism evidence="6 7">
    <name type="scientific">Rhizorhapis suberifaciens</name>
    <name type="common">corky root of lettuce</name>
    <dbReference type="NCBI Taxonomy" id="13656"/>
    <lineage>
        <taxon>Bacteria</taxon>
        <taxon>Pseudomonadati</taxon>
        <taxon>Pseudomonadota</taxon>
        <taxon>Alphaproteobacteria</taxon>
        <taxon>Sphingomonadales</taxon>
        <taxon>Sphingomonadaceae</taxon>
        <taxon>Rhizorhapis</taxon>
    </lineage>
</organism>
<dbReference type="PANTHER" id="PTHR34773:SF1">
    <property type="entry name" value="FLAGELLAR SECRETION CHAPERONE FLIS"/>
    <property type="match status" value="1"/>
</dbReference>
<comment type="similarity">
    <text evidence="2">Belongs to the FliS family.</text>
</comment>
<reference evidence="6 7" key="1">
    <citation type="submission" date="2020-08" db="EMBL/GenBank/DDBJ databases">
        <title>Genomic Encyclopedia of Type Strains, Phase IV (KMG-IV): sequencing the most valuable type-strain genomes for metagenomic binning, comparative biology and taxonomic classification.</title>
        <authorList>
            <person name="Goeker M."/>
        </authorList>
    </citation>
    <scope>NUCLEOTIDE SEQUENCE [LARGE SCALE GENOMIC DNA]</scope>
    <source>
        <strain evidence="6 7">DSM 7465</strain>
    </source>
</reference>
<dbReference type="InterPro" id="IPR036584">
    <property type="entry name" value="FliS_sf"/>
</dbReference>
<evidence type="ECO:0000313" key="6">
    <source>
        <dbReference type="EMBL" id="MBB4642484.1"/>
    </source>
</evidence>
<sequence length="130" mass="14130">MYFGSGYSGAASRRYAAVDTGSRVEGANPHQLVKILFDELLLAIDASILFERNGDRAKCSDKQARALSLLHALESSLDFEKGGQVALGLAQIYREARRLIVAGLQSRSAAEMHEARHIINEIAEAWSAIG</sequence>
<evidence type="ECO:0000256" key="2">
    <source>
        <dbReference type="ARBA" id="ARBA00008787"/>
    </source>
</evidence>
<dbReference type="SUPFAM" id="SSF101116">
    <property type="entry name" value="Flagellar export chaperone FliS"/>
    <property type="match status" value="1"/>
</dbReference>
<evidence type="ECO:0000256" key="1">
    <source>
        <dbReference type="ARBA" id="ARBA00004514"/>
    </source>
</evidence>
<dbReference type="InterPro" id="IPR003713">
    <property type="entry name" value="FliS"/>
</dbReference>
<keyword evidence="4" id="KW-1005">Bacterial flagellum biogenesis</keyword>
<evidence type="ECO:0000313" key="7">
    <source>
        <dbReference type="Proteomes" id="UP000575068"/>
    </source>
</evidence>
<dbReference type="CDD" id="cd16098">
    <property type="entry name" value="FliS"/>
    <property type="match status" value="1"/>
</dbReference>